<accession>A0A9D9DQM7</accession>
<evidence type="ECO:0000313" key="10">
    <source>
        <dbReference type="Proteomes" id="UP000823612"/>
    </source>
</evidence>
<comment type="caution">
    <text evidence="9">The sequence shown here is derived from an EMBL/GenBank/DDBJ whole genome shotgun (WGS) entry which is preliminary data.</text>
</comment>
<evidence type="ECO:0000313" key="9">
    <source>
        <dbReference type="EMBL" id="MBO8431853.1"/>
    </source>
</evidence>
<proteinExistence type="inferred from homology"/>
<gene>
    <name evidence="9" type="ORF">IAB08_00960</name>
</gene>
<dbReference type="InterPro" id="IPR051673">
    <property type="entry name" value="SSDNA_exonuclease_RecJ"/>
</dbReference>
<feature type="domain" description="DHHA1" evidence="7">
    <location>
        <begin position="377"/>
        <end position="470"/>
    </location>
</feature>
<dbReference type="PANTHER" id="PTHR30255">
    <property type="entry name" value="SINGLE-STRANDED-DNA-SPECIFIC EXONUCLEASE RECJ"/>
    <property type="match status" value="1"/>
</dbReference>
<dbReference type="PANTHER" id="PTHR30255:SF2">
    <property type="entry name" value="SINGLE-STRANDED-DNA-SPECIFIC EXONUCLEASE RECJ"/>
    <property type="match status" value="1"/>
</dbReference>
<dbReference type="Gene3D" id="3.10.310.30">
    <property type="match status" value="1"/>
</dbReference>
<evidence type="ECO:0000259" key="7">
    <source>
        <dbReference type="Pfam" id="PF02272"/>
    </source>
</evidence>
<dbReference type="EMBL" id="JADIMZ010000013">
    <property type="protein sequence ID" value="MBO8431853.1"/>
    <property type="molecule type" value="Genomic_DNA"/>
</dbReference>
<keyword evidence="4" id="KW-0378">Hydrolase</keyword>
<dbReference type="GO" id="GO:0004527">
    <property type="term" value="F:exonuclease activity"/>
    <property type="evidence" value="ECO:0007669"/>
    <property type="project" value="UniProtKB-KW"/>
</dbReference>
<feature type="domain" description="DDH" evidence="6">
    <location>
        <begin position="75"/>
        <end position="225"/>
    </location>
</feature>
<dbReference type="Gene3D" id="3.90.1640.30">
    <property type="match status" value="1"/>
</dbReference>
<evidence type="ECO:0000256" key="1">
    <source>
        <dbReference type="ARBA" id="ARBA00005915"/>
    </source>
</evidence>
<keyword evidence="5" id="KW-0269">Exonuclease</keyword>
<sequence length="595" mass="66879">MNKLWVSKETEGDIPKNLHPNPHIAKLLYQRGITSPEMAERFFHPQIEHLHDPFLMKDMDKAVARLKKAVNDGERICVYGDYDVDGITAVALFYLFLEKIVANPESLGFFVPDRYLDGYGLSKRGVDYAYDNNVSLMVVLDCGIKANEEVLYAKEKGIDVIVCDHHLAEGEIPQAYAVLDPKREDCPYPCKDLSGCGVGFKLVTAYCLEYGLNLRQYAYPLLDLAAMSVASDIVPILGENRVLSYFGLMLLNTHPRPGVQALFELANIKPFHTENASRTAPPARGCTQPRFFTRELTTNDLVFSLGPRLNAAGRVQDGKNAVRLLLCKDERSAREIAKLIDVNNRERKNLDHLATEEALEQIKQDPEAETKSSTIVFKESWNQGIIGIVASRLIETYYRPTIVFTTTANADKNTLVGSARSVKNFNIYDAITACSELLEHYGGHKYAAGLTIKAENLQAFMSKFEKVVKETLQGEEPAQEIEIDDELLFEEITPELVSAVKEFAPFGPLNPNPIFISTHIKDNGSRRLKNNHLKLSLFQTNSRSYPINGIAFQQGDAYEKIKEGHSFDICYHLEENTFNGITNIQLNVQDIKTNF</sequence>
<name>A0A9D9DQM7_9BACT</name>
<evidence type="ECO:0000259" key="8">
    <source>
        <dbReference type="Pfam" id="PF17768"/>
    </source>
</evidence>
<evidence type="ECO:0000259" key="6">
    <source>
        <dbReference type="Pfam" id="PF01368"/>
    </source>
</evidence>
<dbReference type="InterPro" id="IPR001667">
    <property type="entry name" value="DDH_dom"/>
</dbReference>
<dbReference type="Pfam" id="PF01368">
    <property type="entry name" value="DHH"/>
    <property type="match status" value="1"/>
</dbReference>
<dbReference type="Pfam" id="PF17768">
    <property type="entry name" value="RecJ_OB"/>
    <property type="match status" value="1"/>
</dbReference>
<evidence type="ECO:0000256" key="4">
    <source>
        <dbReference type="ARBA" id="ARBA00022801"/>
    </source>
</evidence>
<evidence type="ECO:0000256" key="5">
    <source>
        <dbReference type="ARBA" id="ARBA00022839"/>
    </source>
</evidence>
<feature type="domain" description="RecJ OB" evidence="8">
    <location>
        <begin position="483"/>
        <end position="590"/>
    </location>
</feature>
<dbReference type="InterPro" id="IPR041122">
    <property type="entry name" value="RecJ_OB"/>
</dbReference>
<comment type="similarity">
    <text evidence="1">Belongs to the RecJ family.</text>
</comment>
<reference evidence="9" key="1">
    <citation type="submission" date="2020-10" db="EMBL/GenBank/DDBJ databases">
        <authorList>
            <person name="Gilroy R."/>
        </authorList>
    </citation>
    <scope>NUCLEOTIDE SEQUENCE</scope>
    <source>
        <strain evidence="9">2889</strain>
    </source>
</reference>
<organism evidence="9 10">
    <name type="scientific">Candidatus Pullibacteroides excrementavium</name>
    <dbReference type="NCBI Taxonomy" id="2840905"/>
    <lineage>
        <taxon>Bacteria</taxon>
        <taxon>Pseudomonadati</taxon>
        <taxon>Bacteroidota</taxon>
        <taxon>Bacteroidia</taxon>
        <taxon>Bacteroidales</taxon>
        <taxon>Candidatus Pullibacteroides</taxon>
    </lineage>
</organism>
<evidence type="ECO:0000256" key="3">
    <source>
        <dbReference type="ARBA" id="ARBA00022722"/>
    </source>
</evidence>
<keyword evidence="3" id="KW-0540">Nuclease</keyword>
<evidence type="ECO:0000256" key="2">
    <source>
        <dbReference type="ARBA" id="ARBA00019841"/>
    </source>
</evidence>
<dbReference type="Proteomes" id="UP000823612">
    <property type="component" value="Unassembled WGS sequence"/>
</dbReference>
<dbReference type="InterPro" id="IPR003156">
    <property type="entry name" value="DHHA1_dom"/>
</dbReference>
<dbReference type="Pfam" id="PF02272">
    <property type="entry name" value="DHHA1"/>
    <property type="match status" value="1"/>
</dbReference>
<dbReference type="GO" id="GO:0003676">
    <property type="term" value="F:nucleic acid binding"/>
    <property type="evidence" value="ECO:0007669"/>
    <property type="project" value="InterPro"/>
</dbReference>
<dbReference type="InterPro" id="IPR038763">
    <property type="entry name" value="DHH_sf"/>
</dbReference>
<reference evidence="9" key="2">
    <citation type="journal article" date="2021" name="PeerJ">
        <title>Extensive microbial diversity within the chicken gut microbiome revealed by metagenomics and culture.</title>
        <authorList>
            <person name="Gilroy R."/>
            <person name="Ravi A."/>
            <person name="Getino M."/>
            <person name="Pursley I."/>
            <person name="Horton D.L."/>
            <person name="Alikhan N.F."/>
            <person name="Baker D."/>
            <person name="Gharbi K."/>
            <person name="Hall N."/>
            <person name="Watson M."/>
            <person name="Adriaenssens E.M."/>
            <person name="Foster-Nyarko E."/>
            <person name="Jarju S."/>
            <person name="Secka A."/>
            <person name="Antonio M."/>
            <person name="Oren A."/>
            <person name="Chaudhuri R.R."/>
            <person name="La Ragione R."/>
            <person name="Hildebrand F."/>
            <person name="Pallen M.J."/>
        </authorList>
    </citation>
    <scope>NUCLEOTIDE SEQUENCE</scope>
    <source>
        <strain evidence="9">2889</strain>
    </source>
</reference>
<dbReference type="SUPFAM" id="SSF64182">
    <property type="entry name" value="DHH phosphoesterases"/>
    <property type="match status" value="1"/>
</dbReference>
<dbReference type="AlphaFoldDB" id="A0A9D9DQM7"/>
<protein>
    <recommendedName>
        <fullName evidence="2">Single-stranded-DNA-specific exonuclease RecJ</fullName>
    </recommendedName>
</protein>